<sequence length="421" mass="47248">MDQQAQEHGQHSNPLFEQSSTVPLPSRNGTSPTHNEHTLSVDDRRYLECFNSGLEASSDWRHRYSQSQQPSIEEHVSPAPVARDGTSNICFYEIDRDGLVLALRESDKLLPRQIEQQSGLPAPSEHPAAPAGLPPLDHVVREYPDAPPGLPYPIPRQRELSRSFTVPVFPARHRILASPWPIPGKQPLWRKLLLDGLATGDPTKRTKFAMEVVHASLWDRWLIDDLAEACLQEVLEDHLGRGTYVAAFVQEARRAFTRTIEGDYAQFFGVCLSHRVVRTFQHVWNHHSPYSICRSSAFSEQYIDSATRLASFVGQLHAYTIISPDMVQNCFTLLLSGLETYHHLTAIRNLLIHAGGTFWSERAVATRSTTPVHCFVAVLQNAVDILTATNSATDRDNILRRAEAITDIVRTAMKLDFVAPS</sequence>
<evidence type="ECO:0000256" key="1">
    <source>
        <dbReference type="SAM" id="MobiDB-lite"/>
    </source>
</evidence>
<feature type="compositionally biased region" description="Polar residues" evidence="1">
    <location>
        <begin position="1"/>
        <end position="33"/>
    </location>
</feature>
<gene>
    <name evidence="2" type="ORF">FISHEDRAFT_69848</name>
</gene>
<dbReference type="Proteomes" id="UP000054144">
    <property type="component" value="Unassembled WGS sequence"/>
</dbReference>
<reference evidence="2 3" key="1">
    <citation type="journal article" date="2015" name="Fungal Genet. Biol.">
        <title>Evolution of novel wood decay mechanisms in Agaricales revealed by the genome sequences of Fistulina hepatica and Cylindrobasidium torrendii.</title>
        <authorList>
            <person name="Floudas D."/>
            <person name="Held B.W."/>
            <person name="Riley R."/>
            <person name="Nagy L.G."/>
            <person name="Koehler G."/>
            <person name="Ransdell A.S."/>
            <person name="Younus H."/>
            <person name="Chow J."/>
            <person name="Chiniquy J."/>
            <person name="Lipzen A."/>
            <person name="Tritt A."/>
            <person name="Sun H."/>
            <person name="Haridas S."/>
            <person name="LaButti K."/>
            <person name="Ohm R.A."/>
            <person name="Kues U."/>
            <person name="Blanchette R.A."/>
            <person name="Grigoriev I.V."/>
            <person name="Minto R.E."/>
            <person name="Hibbett D.S."/>
        </authorList>
    </citation>
    <scope>NUCLEOTIDE SEQUENCE [LARGE SCALE GENOMIC DNA]</scope>
    <source>
        <strain evidence="2 3">ATCC 64428</strain>
    </source>
</reference>
<organism evidence="2 3">
    <name type="scientific">Fistulina hepatica ATCC 64428</name>
    <dbReference type="NCBI Taxonomy" id="1128425"/>
    <lineage>
        <taxon>Eukaryota</taxon>
        <taxon>Fungi</taxon>
        <taxon>Dikarya</taxon>
        <taxon>Basidiomycota</taxon>
        <taxon>Agaricomycotina</taxon>
        <taxon>Agaricomycetes</taxon>
        <taxon>Agaricomycetidae</taxon>
        <taxon>Agaricales</taxon>
        <taxon>Fistulinaceae</taxon>
        <taxon>Fistulina</taxon>
    </lineage>
</organism>
<protein>
    <submittedName>
        <fullName evidence="2">Uncharacterized protein</fullName>
    </submittedName>
</protein>
<evidence type="ECO:0000313" key="2">
    <source>
        <dbReference type="EMBL" id="KIY52429.1"/>
    </source>
</evidence>
<feature type="region of interest" description="Disordered" evidence="1">
    <location>
        <begin position="61"/>
        <end position="80"/>
    </location>
</feature>
<accession>A0A0D7AKZ9</accession>
<dbReference type="OrthoDB" id="2964835at2759"/>
<dbReference type="AlphaFoldDB" id="A0A0D7AKZ9"/>
<name>A0A0D7AKZ9_9AGAR</name>
<evidence type="ECO:0000313" key="3">
    <source>
        <dbReference type="Proteomes" id="UP000054144"/>
    </source>
</evidence>
<keyword evidence="3" id="KW-1185">Reference proteome</keyword>
<feature type="region of interest" description="Disordered" evidence="1">
    <location>
        <begin position="1"/>
        <end position="40"/>
    </location>
</feature>
<dbReference type="EMBL" id="KN881643">
    <property type="protein sequence ID" value="KIY52429.1"/>
    <property type="molecule type" value="Genomic_DNA"/>
</dbReference>
<proteinExistence type="predicted"/>